<proteinExistence type="predicted"/>
<keyword evidence="2" id="KW-1133">Transmembrane helix</keyword>
<organism evidence="3">
    <name type="scientific">Darwinula stevensoni</name>
    <dbReference type="NCBI Taxonomy" id="69355"/>
    <lineage>
        <taxon>Eukaryota</taxon>
        <taxon>Metazoa</taxon>
        <taxon>Ecdysozoa</taxon>
        <taxon>Arthropoda</taxon>
        <taxon>Crustacea</taxon>
        <taxon>Oligostraca</taxon>
        <taxon>Ostracoda</taxon>
        <taxon>Podocopa</taxon>
        <taxon>Podocopida</taxon>
        <taxon>Darwinulocopina</taxon>
        <taxon>Darwinuloidea</taxon>
        <taxon>Darwinulidae</taxon>
        <taxon>Darwinula</taxon>
    </lineage>
</organism>
<sequence length="264" mass="28985">MEKQYDSVTTLNVKELMDSDGKSTSAYSIDQPSSPPPAYTGDRWFKKRNSGPWMICTAIVAAAVILGGFLLAAVYITQLPRQTCDCSSVGSTSLPLQQERSSGPFLAETASLVAEPREVEAKASEKKEQKMREIEEEDDDEKEKKRKRKTSGGRGKGKGRTQTGREVKKARIRTSSDDDALLPLTLDLDFMAQELLNLATAESAPIPIPLIIPSSSGPRAFPLPFSKPPSFLTPPRPADSHFIRPRSTDSQVHSRNKRCACSCK</sequence>
<protein>
    <submittedName>
        <fullName evidence="3">Uncharacterized protein</fullName>
    </submittedName>
</protein>
<reference evidence="3" key="1">
    <citation type="submission" date="2020-11" db="EMBL/GenBank/DDBJ databases">
        <authorList>
            <person name="Tran Van P."/>
        </authorList>
    </citation>
    <scope>NUCLEOTIDE SEQUENCE</scope>
</reference>
<feature type="region of interest" description="Disordered" evidence="1">
    <location>
        <begin position="116"/>
        <end position="170"/>
    </location>
</feature>
<dbReference type="EMBL" id="CAJPEV010000219">
    <property type="protein sequence ID" value="CAG0882535.1"/>
    <property type="molecule type" value="Genomic_DNA"/>
</dbReference>
<feature type="compositionally biased region" description="Basic residues" evidence="1">
    <location>
        <begin position="144"/>
        <end position="159"/>
    </location>
</feature>
<evidence type="ECO:0000313" key="3">
    <source>
        <dbReference type="EMBL" id="CAD7242116.1"/>
    </source>
</evidence>
<dbReference type="Proteomes" id="UP000677054">
    <property type="component" value="Unassembled WGS sequence"/>
</dbReference>
<dbReference type="EMBL" id="LR899736">
    <property type="protein sequence ID" value="CAD7242116.1"/>
    <property type="molecule type" value="Genomic_DNA"/>
</dbReference>
<keyword evidence="4" id="KW-1185">Reference proteome</keyword>
<feature type="transmembrane region" description="Helical" evidence="2">
    <location>
        <begin position="53"/>
        <end position="76"/>
    </location>
</feature>
<feature type="compositionally biased region" description="Pro residues" evidence="1">
    <location>
        <begin position="227"/>
        <end position="237"/>
    </location>
</feature>
<gene>
    <name evidence="3" type="ORF">DSTB1V02_LOCUS2088</name>
</gene>
<evidence type="ECO:0000256" key="2">
    <source>
        <dbReference type="SAM" id="Phobius"/>
    </source>
</evidence>
<feature type="region of interest" description="Disordered" evidence="1">
    <location>
        <begin position="227"/>
        <end position="255"/>
    </location>
</feature>
<keyword evidence="2" id="KW-0812">Transmembrane</keyword>
<dbReference type="AlphaFoldDB" id="A0A7R9A427"/>
<keyword evidence="2" id="KW-0472">Membrane</keyword>
<accession>A0A7R9A427</accession>
<name>A0A7R9A427_9CRUS</name>
<evidence type="ECO:0000313" key="4">
    <source>
        <dbReference type="Proteomes" id="UP000677054"/>
    </source>
</evidence>
<feature type="compositionally biased region" description="Basic and acidic residues" evidence="1">
    <location>
        <begin position="116"/>
        <end position="133"/>
    </location>
</feature>
<evidence type="ECO:0000256" key="1">
    <source>
        <dbReference type="SAM" id="MobiDB-lite"/>
    </source>
</evidence>